<evidence type="ECO:0000313" key="5">
    <source>
        <dbReference type="Proteomes" id="UP001213000"/>
    </source>
</evidence>
<keyword evidence="2" id="KW-0812">Transmembrane</keyword>
<name>A0AAD5VZT6_9AGAR</name>
<feature type="compositionally biased region" description="Low complexity" evidence="1">
    <location>
        <begin position="461"/>
        <end position="472"/>
    </location>
</feature>
<evidence type="ECO:0000256" key="3">
    <source>
        <dbReference type="SAM" id="SignalP"/>
    </source>
</evidence>
<protein>
    <submittedName>
        <fullName evidence="4">Uncharacterized protein</fullName>
    </submittedName>
</protein>
<keyword evidence="2" id="KW-1133">Transmembrane helix</keyword>
<evidence type="ECO:0000256" key="2">
    <source>
        <dbReference type="SAM" id="Phobius"/>
    </source>
</evidence>
<evidence type="ECO:0000256" key="1">
    <source>
        <dbReference type="SAM" id="MobiDB-lite"/>
    </source>
</evidence>
<keyword evidence="2" id="KW-0472">Membrane</keyword>
<dbReference type="PANTHER" id="PTHR37487:SF3">
    <property type="entry name" value="CLEAVAGE_POLYADENYLATION SPECIFICITY FACTOR A SUBUNIT N-TERMINAL DOMAIN-CONTAINING PROTEIN"/>
    <property type="match status" value="1"/>
</dbReference>
<sequence>MFVFFILSLLFAPLVTAFGFSAGAPTECGSLDISWTGGTAPFYLHLIPVFGRQSNITIPANAVNNGQGSFSIPQLQLAQGNQLLLVMSDSTGFATGGTSDVLTVGSSKGTTCPTKPANVDFSFQLNSALVQCQPYIFSGYNGASLPVSIYGIIPSGTSFELQPPAGATSFSWTANVAHGTSVLFMMTDAQGRQGGASDVLVVGNSNDQTCLNGSSPSSTSAAPTTTQNQTTKKPTKSATSSHTPAATSSAPASSSGGSSAGAIAGTVIGVLLFIAVVVTLGMFFLKKRREARKMPTGTTTAFPPYGGGHQNGYSLSSTAHAAFAASQSPYTPHTPPTYNPQTPYGAEPSYGHTYQPSQYAPSTYAPSAQTQTHNHSHTLSAGTFGAAYDGMQGSMLPYDSNPFLDSPHPQYPPPANYAYQSTYQLPSASALSLPHPTDPFNPPMADRGQPLPPPPAEDPFMSAESSSTAGSSMTAAQRKAAMAGASLLYKSPSRIIQHTDAEDLLPPPNADGVVELPPQYTERRAGGLAVVNQSPPSPSSSVTPLPQQHQHSAPTS</sequence>
<reference evidence="4" key="1">
    <citation type="submission" date="2022-07" db="EMBL/GenBank/DDBJ databases">
        <title>Genome Sequence of Leucocoprinus birnbaumii.</title>
        <authorList>
            <person name="Buettner E."/>
        </authorList>
    </citation>
    <scope>NUCLEOTIDE SEQUENCE</scope>
    <source>
        <strain evidence="4">VT141</strain>
    </source>
</reference>
<dbReference type="Proteomes" id="UP001213000">
    <property type="component" value="Unassembled WGS sequence"/>
</dbReference>
<dbReference type="PANTHER" id="PTHR37487">
    <property type="entry name" value="CHROMOSOME 1, WHOLE GENOME SHOTGUN SEQUENCE"/>
    <property type="match status" value="1"/>
</dbReference>
<gene>
    <name evidence="4" type="ORF">NP233_g3020</name>
</gene>
<comment type="caution">
    <text evidence="4">The sequence shown here is derived from an EMBL/GenBank/DDBJ whole genome shotgun (WGS) entry which is preliminary data.</text>
</comment>
<organism evidence="4 5">
    <name type="scientific">Leucocoprinus birnbaumii</name>
    <dbReference type="NCBI Taxonomy" id="56174"/>
    <lineage>
        <taxon>Eukaryota</taxon>
        <taxon>Fungi</taxon>
        <taxon>Dikarya</taxon>
        <taxon>Basidiomycota</taxon>
        <taxon>Agaricomycotina</taxon>
        <taxon>Agaricomycetes</taxon>
        <taxon>Agaricomycetidae</taxon>
        <taxon>Agaricales</taxon>
        <taxon>Agaricineae</taxon>
        <taxon>Agaricaceae</taxon>
        <taxon>Leucocoprinus</taxon>
    </lineage>
</organism>
<dbReference type="AlphaFoldDB" id="A0AAD5VZT6"/>
<keyword evidence="5" id="KW-1185">Reference proteome</keyword>
<dbReference type="EMBL" id="JANIEX010000139">
    <property type="protein sequence ID" value="KAJ3572521.1"/>
    <property type="molecule type" value="Genomic_DNA"/>
</dbReference>
<feature type="region of interest" description="Disordered" evidence="1">
    <location>
        <begin position="429"/>
        <end position="472"/>
    </location>
</feature>
<feature type="transmembrane region" description="Helical" evidence="2">
    <location>
        <begin position="262"/>
        <end position="285"/>
    </location>
</feature>
<feature type="region of interest" description="Disordered" evidence="1">
    <location>
        <begin position="326"/>
        <end position="352"/>
    </location>
</feature>
<proteinExistence type="predicted"/>
<feature type="compositionally biased region" description="Low complexity" evidence="1">
    <location>
        <begin position="214"/>
        <end position="258"/>
    </location>
</feature>
<feature type="region of interest" description="Disordered" evidence="1">
    <location>
        <begin position="211"/>
        <end position="258"/>
    </location>
</feature>
<evidence type="ECO:0000313" key="4">
    <source>
        <dbReference type="EMBL" id="KAJ3572521.1"/>
    </source>
</evidence>
<feature type="compositionally biased region" description="Low complexity" evidence="1">
    <location>
        <begin position="530"/>
        <end position="548"/>
    </location>
</feature>
<accession>A0AAD5VZT6</accession>
<feature type="region of interest" description="Disordered" evidence="1">
    <location>
        <begin position="501"/>
        <end position="556"/>
    </location>
</feature>
<feature type="chain" id="PRO_5041994484" evidence="3">
    <location>
        <begin position="18"/>
        <end position="556"/>
    </location>
</feature>
<keyword evidence="3" id="KW-0732">Signal</keyword>
<feature type="signal peptide" evidence="3">
    <location>
        <begin position="1"/>
        <end position="17"/>
    </location>
</feature>